<sequence>MLRPIQSATSHMGGPSRKRRPDRTARPSSSGFIVRDPLGISLRYEPTTTRVGRGSVRTLPSAKSRPSRPNGSSNFRICGRDKRTRLRPSGQSGLATQVAQDGGERRGPVCGQRTRADSRWETIKYDIFFSRWLSNPLVPE</sequence>
<reference evidence="2" key="2">
    <citation type="submission" date="2019-07" db="EMBL/GenBank/DDBJ databases">
        <authorList>
            <person name="Seetharam A."/>
            <person name="Woodhouse M."/>
            <person name="Cannon E."/>
        </authorList>
    </citation>
    <scope>NUCLEOTIDE SEQUENCE [LARGE SCALE GENOMIC DNA]</scope>
    <source>
        <strain evidence="2">cv. B73</strain>
    </source>
</reference>
<keyword evidence="3" id="KW-1185">Reference proteome</keyword>
<evidence type="ECO:0000313" key="3">
    <source>
        <dbReference type="Proteomes" id="UP000007305"/>
    </source>
</evidence>
<reference evidence="2" key="3">
    <citation type="submission" date="2021-05" db="UniProtKB">
        <authorList>
            <consortium name="EnsemblPlants"/>
        </authorList>
    </citation>
    <scope>IDENTIFICATION</scope>
    <source>
        <strain evidence="2">cv. B73</strain>
    </source>
</reference>
<proteinExistence type="predicted"/>
<dbReference type="InParanoid" id="A0A804Q7M3"/>
<evidence type="ECO:0000313" key="2">
    <source>
        <dbReference type="EnsemblPlants" id="Zm00001eb306490_P001"/>
    </source>
</evidence>
<accession>A0A804Q7M3</accession>
<dbReference type="Gramene" id="Zm00001eb306490_T001">
    <property type="protein sequence ID" value="Zm00001eb306490_P001"/>
    <property type="gene ID" value="Zm00001eb306490"/>
</dbReference>
<dbReference type="AlphaFoldDB" id="A0A804Q7M3"/>
<feature type="compositionally biased region" description="Low complexity" evidence="1">
    <location>
        <begin position="47"/>
        <end position="58"/>
    </location>
</feature>
<dbReference type="EnsemblPlants" id="Zm00001eb306490_T001">
    <property type="protein sequence ID" value="Zm00001eb306490_P001"/>
    <property type="gene ID" value="Zm00001eb306490"/>
</dbReference>
<organism evidence="2 3">
    <name type="scientific">Zea mays</name>
    <name type="common">Maize</name>
    <dbReference type="NCBI Taxonomy" id="4577"/>
    <lineage>
        <taxon>Eukaryota</taxon>
        <taxon>Viridiplantae</taxon>
        <taxon>Streptophyta</taxon>
        <taxon>Embryophyta</taxon>
        <taxon>Tracheophyta</taxon>
        <taxon>Spermatophyta</taxon>
        <taxon>Magnoliopsida</taxon>
        <taxon>Liliopsida</taxon>
        <taxon>Poales</taxon>
        <taxon>Poaceae</taxon>
        <taxon>PACMAD clade</taxon>
        <taxon>Panicoideae</taxon>
        <taxon>Andropogonodae</taxon>
        <taxon>Andropogoneae</taxon>
        <taxon>Tripsacinae</taxon>
        <taxon>Zea</taxon>
    </lineage>
</organism>
<reference evidence="3" key="1">
    <citation type="submission" date="2015-12" db="EMBL/GenBank/DDBJ databases">
        <title>Update maize B73 reference genome by single molecule sequencing technologies.</title>
        <authorList>
            <consortium name="Maize Genome Sequencing Project"/>
            <person name="Ware D."/>
        </authorList>
    </citation>
    <scope>NUCLEOTIDE SEQUENCE [LARGE SCALE GENOMIC DNA]</scope>
    <source>
        <strain evidence="3">cv. B73</strain>
    </source>
</reference>
<feature type="region of interest" description="Disordered" evidence="1">
    <location>
        <begin position="1"/>
        <end position="113"/>
    </location>
</feature>
<feature type="compositionally biased region" description="Polar residues" evidence="1">
    <location>
        <begin position="89"/>
        <end position="99"/>
    </location>
</feature>
<dbReference type="Proteomes" id="UP000007305">
    <property type="component" value="Chromosome 7"/>
</dbReference>
<name>A0A804Q7M3_MAIZE</name>
<evidence type="ECO:0000256" key="1">
    <source>
        <dbReference type="SAM" id="MobiDB-lite"/>
    </source>
</evidence>
<feature type="compositionally biased region" description="Polar residues" evidence="1">
    <location>
        <begin position="1"/>
        <end position="10"/>
    </location>
</feature>
<protein>
    <submittedName>
        <fullName evidence="2">Uncharacterized protein</fullName>
    </submittedName>
</protein>